<comment type="caution">
    <text evidence="9">The sequence shown here is derived from an EMBL/GenBank/DDBJ whole genome shotgun (WGS) entry which is preliminary data.</text>
</comment>
<protein>
    <submittedName>
        <fullName evidence="9">Response regulator transcription factor</fullName>
    </submittedName>
</protein>
<evidence type="ECO:0000256" key="1">
    <source>
        <dbReference type="ARBA" id="ARBA00022553"/>
    </source>
</evidence>
<dbReference type="Gene3D" id="3.40.50.2300">
    <property type="match status" value="1"/>
</dbReference>
<dbReference type="InterPro" id="IPR036388">
    <property type="entry name" value="WH-like_DNA-bd_sf"/>
</dbReference>
<proteinExistence type="predicted"/>
<dbReference type="InterPro" id="IPR058245">
    <property type="entry name" value="NreC/VraR/RcsB-like_REC"/>
</dbReference>
<dbReference type="PROSITE" id="PS50110">
    <property type="entry name" value="RESPONSE_REGULATORY"/>
    <property type="match status" value="1"/>
</dbReference>
<dbReference type="Proteomes" id="UP001555342">
    <property type="component" value="Unassembled WGS sequence"/>
</dbReference>
<evidence type="ECO:0000256" key="6">
    <source>
        <dbReference type="PROSITE-ProRule" id="PRU00169"/>
    </source>
</evidence>
<dbReference type="InterPro" id="IPR039420">
    <property type="entry name" value="WalR-like"/>
</dbReference>
<evidence type="ECO:0000256" key="4">
    <source>
        <dbReference type="ARBA" id="ARBA00023125"/>
    </source>
</evidence>
<keyword evidence="4" id="KW-0238">DNA-binding</keyword>
<dbReference type="SUPFAM" id="SSF52172">
    <property type="entry name" value="CheY-like"/>
    <property type="match status" value="1"/>
</dbReference>
<dbReference type="PANTHER" id="PTHR43214">
    <property type="entry name" value="TWO-COMPONENT RESPONSE REGULATOR"/>
    <property type="match status" value="1"/>
</dbReference>
<feature type="modified residue" description="4-aspartylphosphate" evidence="6">
    <location>
        <position position="53"/>
    </location>
</feature>
<dbReference type="InterPro" id="IPR001789">
    <property type="entry name" value="Sig_transdc_resp-reg_receiver"/>
</dbReference>
<dbReference type="CDD" id="cd06170">
    <property type="entry name" value="LuxR_C_like"/>
    <property type="match status" value="1"/>
</dbReference>
<feature type="domain" description="HTH luxR-type" evidence="7">
    <location>
        <begin position="140"/>
        <end position="205"/>
    </location>
</feature>
<dbReference type="Pfam" id="PF00072">
    <property type="entry name" value="Response_reg"/>
    <property type="match status" value="1"/>
</dbReference>
<dbReference type="Gene3D" id="1.10.10.10">
    <property type="entry name" value="Winged helix-like DNA-binding domain superfamily/Winged helix DNA-binding domain"/>
    <property type="match status" value="1"/>
</dbReference>
<keyword evidence="10" id="KW-1185">Reference proteome</keyword>
<gene>
    <name evidence="9" type="ORF">AB1E22_20265</name>
</gene>
<dbReference type="SMART" id="SM00448">
    <property type="entry name" value="REC"/>
    <property type="match status" value="1"/>
</dbReference>
<dbReference type="PRINTS" id="PR00038">
    <property type="entry name" value="HTHLUXR"/>
</dbReference>
<evidence type="ECO:0000313" key="10">
    <source>
        <dbReference type="Proteomes" id="UP001555342"/>
    </source>
</evidence>
<evidence type="ECO:0000256" key="2">
    <source>
        <dbReference type="ARBA" id="ARBA00023012"/>
    </source>
</evidence>
<feature type="domain" description="Response regulatory" evidence="8">
    <location>
        <begin position="3"/>
        <end position="118"/>
    </location>
</feature>
<dbReference type="InterPro" id="IPR011006">
    <property type="entry name" value="CheY-like_superfamily"/>
</dbReference>
<dbReference type="InterPro" id="IPR000792">
    <property type="entry name" value="Tscrpt_reg_LuxR_C"/>
</dbReference>
<reference evidence="9 10" key="1">
    <citation type="submission" date="2024-07" db="EMBL/GenBank/DDBJ databases">
        <authorList>
            <person name="Wang L."/>
        </authorList>
    </citation>
    <scope>NUCLEOTIDE SEQUENCE [LARGE SCALE GENOMIC DNA]</scope>
    <source>
        <strain evidence="9 10">WL359</strain>
    </source>
</reference>
<evidence type="ECO:0000256" key="3">
    <source>
        <dbReference type="ARBA" id="ARBA00023015"/>
    </source>
</evidence>
<organism evidence="9 10">
    <name type="scientific">Buttiauxella gaviniae</name>
    <dbReference type="NCBI Taxonomy" id="82990"/>
    <lineage>
        <taxon>Bacteria</taxon>
        <taxon>Pseudomonadati</taxon>
        <taxon>Pseudomonadota</taxon>
        <taxon>Gammaproteobacteria</taxon>
        <taxon>Enterobacterales</taxon>
        <taxon>Enterobacteriaceae</taxon>
        <taxon>Buttiauxella</taxon>
    </lineage>
</organism>
<keyword evidence="1 6" id="KW-0597">Phosphoprotein</keyword>
<evidence type="ECO:0000313" key="9">
    <source>
        <dbReference type="EMBL" id="MEW7315010.1"/>
    </source>
</evidence>
<dbReference type="Pfam" id="PF00196">
    <property type="entry name" value="GerE"/>
    <property type="match status" value="1"/>
</dbReference>
<dbReference type="RefSeq" id="WP_367597018.1">
    <property type="nucleotide sequence ID" value="NZ_JBFMVT010000002.1"/>
</dbReference>
<keyword evidence="2" id="KW-0902">Two-component regulatory system</keyword>
<keyword evidence="5" id="KW-0804">Transcription</keyword>
<dbReference type="SMART" id="SM00421">
    <property type="entry name" value="HTH_LUXR"/>
    <property type="match status" value="1"/>
</dbReference>
<accession>A0ABV3NZN5</accession>
<dbReference type="EMBL" id="JBFMVT010000002">
    <property type="protein sequence ID" value="MEW7315010.1"/>
    <property type="molecule type" value="Genomic_DNA"/>
</dbReference>
<dbReference type="PROSITE" id="PS00622">
    <property type="entry name" value="HTH_LUXR_1"/>
    <property type="match status" value="1"/>
</dbReference>
<dbReference type="PROSITE" id="PS50043">
    <property type="entry name" value="HTH_LUXR_2"/>
    <property type="match status" value="1"/>
</dbReference>
<keyword evidence="3" id="KW-0805">Transcription regulation</keyword>
<dbReference type="CDD" id="cd17535">
    <property type="entry name" value="REC_NarL-like"/>
    <property type="match status" value="1"/>
</dbReference>
<dbReference type="PANTHER" id="PTHR43214:SF41">
    <property type="entry name" value="NITRATE_NITRITE RESPONSE REGULATOR PROTEIN NARP"/>
    <property type="match status" value="1"/>
</dbReference>
<sequence>MQRILIVDDHPLIRMSMRMLLEQEGYEVVGEIDDGSEVLPAIRKMQPDIIILDIFLPKMDGLKVISRIKSEGSPVKILVVSSQEEQHFAPRCMRAGATGFISKNNGLDELNEAIKAIVKNRVYFPANVYSAVNEGPSENDAALISTLSNRELQIFQYLVRGWSNKKISETMLLSDKTVSTYKVRLMKKLNVQSLVELVDFAKINSVIN</sequence>
<evidence type="ECO:0000259" key="8">
    <source>
        <dbReference type="PROSITE" id="PS50110"/>
    </source>
</evidence>
<evidence type="ECO:0000259" key="7">
    <source>
        <dbReference type="PROSITE" id="PS50043"/>
    </source>
</evidence>
<evidence type="ECO:0000256" key="5">
    <source>
        <dbReference type="ARBA" id="ARBA00023163"/>
    </source>
</evidence>
<name>A0ABV3NZN5_9ENTR</name>